<dbReference type="EMBL" id="LAZR01032282">
    <property type="protein sequence ID" value="KKL51347.1"/>
    <property type="molecule type" value="Genomic_DNA"/>
</dbReference>
<evidence type="ECO:0000256" key="1">
    <source>
        <dbReference type="SAM" id="MobiDB-lite"/>
    </source>
</evidence>
<dbReference type="AlphaFoldDB" id="A0A0F9FJW2"/>
<gene>
    <name evidence="2" type="ORF">LCGC14_2296390</name>
</gene>
<name>A0A0F9FJW2_9ZZZZ</name>
<feature type="compositionally biased region" description="Basic residues" evidence="1">
    <location>
        <begin position="96"/>
        <end position="106"/>
    </location>
</feature>
<feature type="region of interest" description="Disordered" evidence="1">
    <location>
        <begin position="23"/>
        <end position="115"/>
    </location>
</feature>
<feature type="non-terminal residue" evidence="2">
    <location>
        <position position="115"/>
    </location>
</feature>
<accession>A0A0F9FJW2</accession>
<evidence type="ECO:0000313" key="2">
    <source>
        <dbReference type="EMBL" id="KKL51347.1"/>
    </source>
</evidence>
<reference evidence="2" key="1">
    <citation type="journal article" date="2015" name="Nature">
        <title>Complex archaea that bridge the gap between prokaryotes and eukaryotes.</title>
        <authorList>
            <person name="Spang A."/>
            <person name="Saw J.H."/>
            <person name="Jorgensen S.L."/>
            <person name="Zaremba-Niedzwiedzka K."/>
            <person name="Martijn J."/>
            <person name="Lind A.E."/>
            <person name="van Eijk R."/>
            <person name="Schleper C."/>
            <person name="Guy L."/>
            <person name="Ettema T.J."/>
        </authorList>
    </citation>
    <scope>NUCLEOTIDE SEQUENCE</scope>
</reference>
<comment type="caution">
    <text evidence="2">The sequence shown here is derived from an EMBL/GenBank/DDBJ whole genome shotgun (WGS) entry which is preliminary data.</text>
</comment>
<organism evidence="2">
    <name type="scientific">marine sediment metagenome</name>
    <dbReference type="NCBI Taxonomy" id="412755"/>
    <lineage>
        <taxon>unclassified sequences</taxon>
        <taxon>metagenomes</taxon>
        <taxon>ecological metagenomes</taxon>
    </lineage>
</organism>
<protein>
    <submittedName>
        <fullName evidence="2">Uncharacterized protein</fullName>
    </submittedName>
</protein>
<feature type="compositionally biased region" description="Basic and acidic residues" evidence="1">
    <location>
        <begin position="35"/>
        <end position="60"/>
    </location>
</feature>
<proteinExistence type="predicted"/>
<sequence>MLTVAGRLVALSDLYKCGLLPGIDPIQTGSGYKTDNIEADRPDSVRRRSDSMPKRKEQNNRRARRWYTKIVTDHPDVPSPMDQGKGDHDFVQTPLKSHHNSHRQHQGRYGPHYIC</sequence>